<evidence type="ECO:0000313" key="2">
    <source>
        <dbReference type="Proteomes" id="UP000790709"/>
    </source>
</evidence>
<organism evidence="1 2">
    <name type="scientific">Leucogyrophana mollusca</name>
    <dbReference type="NCBI Taxonomy" id="85980"/>
    <lineage>
        <taxon>Eukaryota</taxon>
        <taxon>Fungi</taxon>
        <taxon>Dikarya</taxon>
        <taxon>Basidiomycota</taxon>
        <taxon>Agaricomycotina</taxon>
        <taxon>Agaricomycetes</taxon>
        <taxon>Agaricomycetidae</taxon>
        <taxon>Boletales</taxon>
        <taxon>Boletales incertae sedis</taxon>
        <taxon>Leucogyrophana</taxon>
    </lineage>
</organism>
<reference evidence="1" key="1">
    <citation type="journal article" date="2021" name="New Phytol.">
        <title>Evolutionary innovations through gain and loss of genes in the ectomycorrhizal Boletales.</title>
        <authorList>
            <person name="Wu G."/>
            <person name="Miyauchi S."/>
            <person name="Morin E."/>
            <person name="Kuo A."/>
            <person name="Drula E."/>
            <person name="Varga T."/>
            <person name="Kohler A."/>
            <person name="Feng B."/>
            <person name="Cao Y."/>
            <person name="Lipzen A."/>
            <person name="Daum C."/>
            <person name="Hundley H."/>
            <person name="Pangilinan J."/>
            <person name="Johnson J."/>
            <person name="Barry K."/>
            <person name="LaButti K."/>
            <person name="Ng V."/>
            <person name="Ahrendt S."/>
            <person name="Min B."/>
            <person name="Choi I.G."/>
            <person name="Park H."/>
            <person name="Plett J.M."/>
            <person name="Magnuson J."/>
            <person name="Spatafora J.W."/>
            <person name="Nagy L.G."/>
            <person name="Henrissat B."/>
            <person name="Grigoriev I.V."/>
            <person name="Yang Z.L."/>
            <person name="Xu J."/>
            <person name="Martin F.M."/>
        </authorList>
    </citation>
    <scope>NUCLEOTIDE SEQUENCE</scope>
    <source>
        <strain evidence="1">KUC20120723A-06</strain>
    </source>
</reference>
<comment type="caution">
    <text evidence="1">The sequence shown here is derived from an EMBL/GenBank/DDBJ whole genome shotgun (WGS) entry which is preliminary data.</text>
</comment>
<proteinExistence type="predicted"/>
<protein>
    <submittedName>
        <fullName evidence="1">Uncharacterized protein</fullName>
    </submittedName>
</protein>
<dbReference type="EMBL" id="MU266369">
    <property type="protein sequence ID" value="KAH7927270.1"/>
    <property type="molecule type" value="Genomic_DNA"/>
</dbReference>
<dbReference type="Proteomes" id="UP000790709">
    <property type="component" value="Unassembled WGS sequence"/>
</dbReference>
<keyword evidence="2" id="KW-1185">Reference proteome</keyword>
<name>A0ACB8BMY1_9AGAM</name>
<gene>
    <name evidence="1" type="ORF">BV22DRAFT_1061328</name>
</gene>
<evidence type="ECO:0000313" key="1">
    <source>
        <dbReference type="EMBL" id="KAH7927270.1"/>
    </source>
</evidence>
<accession>A0ACB8BMY1</accession>
<sequence length="1132" mass="124080">MSTEDTQSQELFKKLKTICVPLLENSQLTPKSVPTVLQLLSSLVNILSSSGATLSASLVSYVFFPISTILRRNASAAIPDQVLERLLKVLGLLCESWWWDCELAIWDQIFMLCGSIIGGIDGKGKGKDRDDETKQAAAQCLWALLRERDSAESPSGVPDNLASTRLSDLQQHAQTNQLIPVLGQTLNYLLQTATSPHLPLQRTSLQVLRVSIGVYASSQFVPSILPGVVSSMTRIALGVGGTKGWANGGIVVQALAVMEQVIVRSIGDDVCIRDGAVRNVVDLEDFAPLAEAQEPANSRPAELPPYFTARTPTWLRALSSQLHIALNTLTPLVTHPTSSALLALCTFSKTVLAATPLTLPQSQSLLLSWLLSLSNSPHHDISKSAHNALLELLTAPSTARQSLLETLLHVSKECLSALPRSVASQADAKVEHIAGQIVSICRLAVSTSEKPKSIGLSSISSGIDLLLGPTGGIEKWGWTLLSVLEFRSPSVSINRASFAQSLLEDDPDTSERVSFPEVTLKNVLARSAHHALARMFRALGRAGRDNCLYSVEWFVSTARNARTSTGVAGLWCAARLLEGTSGLCLDNEEDEEGSVLRQSKKLERFSRGLARGVAELWDEEHDLDARSASAAKDHRDDDVSLRTEIEITKGFKPIRATLQIAEPRASPVPDSDAQPLLHRTFSLHLLSITAGILQARYTTLLIHVLYPILHSLISPISHLSLTALATLDFITHATSYASPANLLLSHFDYALDAVSRRLTRRWLDVDATKVLVVLVRLVGSEVVQKAGDVVEECFDRLDEYHGYEVIVEGLVEVLGEVIKVIEADEPHAHIENDTGELQRQTQTLDSLFEWVAKRKETPIDEDTTDYGPAPQRPWGDSHDLPAGEQNREAAYSTDPDPNAEPPHTPAQALTKQMVSRSIYFLTHGSAIIRARILALLSSATPVLPESALLPSIHHAWPFILNRLNDNEPFVVSAAAALIESLVTHVGSFMSRRIWDDIWPRFCTILGKLDIADSQNALARRGYGAVGTESAYTHSHRLYRSLLRTMTAAVNGVHMQDSSAWQVILAFRRFLHSQAHEELQGYARQLYTALAKRNEDAVWLALVSTSGKLEGEVVFLREQRWDIDQNVQIILGT</sequence>